<sequence length="650" mass="69872">MSSPPLLQARTNESFRLTPKKESRFKSPFSKSSPNASAIKHGKTGPMVVTPSGIPIAPTTEEELRQNAASFQEKRSEHERNREPGSLGRKTGERRTVEGSQFGASASVTFGNISGIPGAAGHARSFYSASATSRASPLIPSSENLAPSRDSLFREAEDPDAITELLPPNPPFSGASNRPATPNRNGGGSSASSSSRIGSFNERTRTSLADAAGLGIDFPHPPPFHPVALTPPRTQQLVAIRTNIAAMSSPDLRTTPISNFDRPSSSYTPMARSSPTMPTSPGKFREVGLTTDFNPAASSPKKTRSSRLPSVSMKSMSASIGRTLQKFGKKFSAKDKGKAREDPALDIPTIRYQMARVESVHPSVALRGSVYEPSRPYEVARGSGAAAESSGSRNLDGAAEAELFVETEEYPPQSGFLRTPVVSSNSLASLLRDSPSLNNTRLVATNPDPVSSPATPNPNFFFRRSEEPDDEIPDAKPAKRSGTPLPIDLFGSSGRTRSDTIQRANQALADQEMSGPSRTRDDVDRISPVDTLCGAPTPVPSLSSEPQSSDEDFFPRSADDTVTRVNFGNISNISSTHIGESGHISRQAVLCDDDDDEDSLEDVTRDGNWDGFDESFLAQLREEDRLERENGRAAARGMYRDEDFASAENV</sequence>
<dbReference type="AlphaFoldDB" id="A0A3N4HS56"/>
<name>A0A3N4HS56_ASCIM</name>
<accession>A0A3N4HS56</accession>
<evidence type="ECO:0000313" key="2">
    <source>
        <dbReference type="EMBL" id="RPA76137.1"/>
    </source>
</evidence>
<feature type="region of interest" description="Disordered" evidence="1">
    <location>
        <begin position="162"/>
        <end position="200"/>
    </location>
</feature>
<feature type="compositionally biased region" description="Polar residues" evidence="1">
    <location>
        <begin position="438"/>
        <end position="458"/>
    </location>
</feature>
<dbReference type="EMBL" id="ML119750">
    <property type="protein sequence ID" value="RPA76137.1"/>
    <property type="molecule type" value="Genomic_DNA"/>
</dbReference>
<dbReference type="Proteomes" id="UP000275078">
    <property type="component" value="Unassembled WGS sequence"/>
</dbReference>
<feature type="region of interest" description="Disordered" evidence="1">
    <location>
        <begin position="438"/>
        <end position="552"/>
    </location>
</feature>
<feature type="region of interest" description="Disordered" evidence="1">
    <location>
        <begin position="1"/>
        <end position="100"/>
    </location>
</feature>
<feature type="region of interest" description="Disordered" evidence="1">
    <location>
        <begin position="250"/>
        <end position="314"/>
    </location>
</feature>
<feature type="compositionally biased region" description="Polar residues" evidence="1">
    <location>
        <begin position="1"/>
        <end position="15"/>
    </location>
</feature>
<evidence type="ECO:0000256" key="1">
    <source>
        <dbReference type="SAM" id="MobiDB-lite"/>
    </source>
</evidence>
<proteinExistence type="predicted"/>
<feature type="compositionally biased region" description="Polar residues" evidence="1">
    <location>
        <begin position="251"/>
        <end position="279"/>
    </location>
</feature>
<evidence type="ECO:0000313" key="3">
    <source>
        <dbReference type="Proteomes" id="UP000275078"/>
    </source>
</evidence>
<feature type="compositionally biased region" description="Basic and acidic residues" evidence="1">
    <location>
        <begin position="72"/>
        <end position="83"/>
    </location>
</feature>
<gene>
    <name evidence="2" type="ORF">BJ508DRAFT_331420</name>
</gene>
<reference evidence="2 3" key="1">
    <citation type="journal article" date="2018" name="Nat. Ecol. Evol.">
        <title>Pezizomycetes genomes reveal the molecular basis of ectomycorrhizal truffle lifestyle.</title>
        <authorList>
            <person name="Murat C."/>
            <person name="Payen T."/>
            <person name="Noel B."/>
            <person name="Kuo A."/>
            <person name="Morin E."/>
            <person name="Chen J."/>
            <person name="Kohler A."/>
            <person name="Krizsan K."/>
            <person name="Balestrini R."/>
            <person name="Da Silva C."/>
            <person name="Montanini B."/>
            <person name="Hainaut M."/>
            <person name="Levati E."/>
            <person name="Barry K.W."/>
            <person name="Belfiori B."/>
            <person name="Cichocki N."/>
            <person name="Clum A."/>
            <person name="Dockter R.B."/>
            <person name="Fauchery L."/>
            <person name="Guy J."/>
            <person name="Iotti M."/>
            <person name="Le Tacon F."/>
            <person name="Lindquist E.A."/>
            <person name="Lipzen A."/>
            <person name="Malagnac F."/>
            <person name="Mello A."/>
            <person name="Molinier V."/>
            <person name="Miyauchi S."/>
            <person name="Poulain J."/>
            <person name="Riccioni C."/>
            <person name="Rubini A."/>
            <person name="Sitrit Y."/>
            <person name="Splivallo R."/>
            <person name="Traeger S."/>
            <person name="Wang M."/>
            <person name="Zifcakova L."/>
            <person name="Wipf D."/>
            <person name="Zambonelli A."/>
            <person name="Paolocci F."/>
            <person name="Nowrousian M."/>
            <person name="Ottonello S."/>
            <person name="Baldrian P."/>
            <person name="Spatafora J.W."/>
            <person name="Henrissat B."/>
            <person name="Nagy L.G."/>
            <person name="Aury J.M."/>
            <person name="Wincker P."/>
            <person name="Grigoriev I.V."/>
            <person name="Bonfante P."/>
            <person name="Martin F.M."/>
        </authorList>
    </citation>
    <scope>NUCLEOTIDE SEQUENCE [LARGE SCALE GENOMIC DNA]</scope>
    <source>
        <strain evidence="2 3">RN42</strain>
    </source>
</reference>
<feature type="compositionally biased region" description="Polar residues" evidence="1">
    <location>
        <begin position="174"/>
        <end position="184"/>
    </location>
</feature>
<feature type="compositionally biased region" description="Polar residues" evidence="1">
    <location>
        <begin position="493"/>
        <end position="505"/>
    </location>
</feature>
<feature type="compositionally biased region" description="Low complexity" evidence="1">
    <location>
        <begin position="190"/>
        <end position="199"/>
    </location>
</feature>
<keyword evidence="3" id="KW-1185">Reference proteome</keyword>
<feature type="compositionally biased region" description="Basic and acidic residues" evidence="1">
    <location>
        <begin position="518"/>
        <end position="527"/>
    </location>
</feature>
<organism evidence="2 3">
    <name type="scientific">Ascobolus immersus RN42</name>
    <dbReference type="NCBI Taxonomy" id="1160509"/>
    <lineage>
        <taxon>Eukaryota</taxon>
        <taxon>Fungi</taxon>
        <taxon>Dikarya</taxon>
        <taxon>Ascomycota</taxon>
        <taxon>Pezizomycotina</taxon>
        <taxon>Pezizomycetes</taxon>
        <taxon>Pezizales</taxon>
        <taxon>Ascobolaceae</taxon>
        <taxon>Ascobolus</taxon>
    </lineage>
</organism>
<protein>
    <submittedName>
        <fullName evidence="2">Uncharacterized protein</fullName>
    </submittedName>
</protein>